<dbReference type="GO" id="GO:0005975">
    <property type="term" value="P:carbohydrate metabolic process"/>
    <property type="evidence" value="ECO:0007669"/>
    <property type="project" value="InterPro"/>
</dbReference>
<evidence type="ECO:0000256" key="1">
    <source>
        <dbReference type="ARBA" id="ARBA00008061"/>
    </source>
</evidence>
<dbReference type="GO" id="GO:0004553">
    <property type="term" value="F:hydrolase activity, hydrolyzing O-glycosyl compounds"/>
    <property type="evidence" value="ECO:0007669"/>
    <property type="project" value="InterPro"/>
</dbReference>
<name>A0A2S9J2Y5_9SPHI</name>
<dbReference type="PANTHER" id="PTHR43002">
    <property type="entry name" value="GLYCOGEN DEBRANCHING ENZYME"/>
    <property type="match status" value="1"/>
</dbReference>
<proteinExistence type="inferred from homology"/>
<dbReference type="InterPro" id="IPR017853">
    <property type="entry name" value="GH"/>
</dbReference>
<comment type="similarity">
    <text evidence="1">Belongs to the glycosyl hydrolase 13 family.</text>
</comment>
<protein>
    <submittedName>
        <fullName evidence="3">1,4-alpha-glucan-branching protein</fullName>
    </submittedName>
</protein>
<feature type="domain" description="Glycosyl hydrolase family 13 catalytic" evidence="2">
    <location>
        <begin position="410"/>
        <end position="770"/>
    </location>
</feature>
<evidence type="ECO:0000259" key="2">
    <source>
        <dbReference type="SMART" id="SM00642"/>
    </source>
</evidence>
<dbReference type="OrthoDB" id="9761875at2"/>
<accession>A0A2S9J2Y5</accession>
<dbReference type="SUPFAM" id="SSF81296">
    <property type="entry name" value="E set domains"/>
    <property type="match status" value="1"/>
</dbReference>
<reference evidence="3 4" key="1">
    <citation type="submission" date="2018-02" db="EMBL/GenBank/DDBJ databases">
        <title>The draft genome of Sphingobacterium sp. 5JN-11.</title>
        <authorList>
            <person name="Liu L."/>
            <person name="Li L."/>
            <person name="Liang L."/>
            <person name="Zhang X."/>
            <person name="Wang T."/>
        </authorList>
    </citation>
    <scope>NUCLEOTIDE SEQUENCE [LARGE SCALE GENOMIC DNA]</scope>
    <source>
        <strain evidence="3 4">5JN-11</strain>
    </source>
</reference>
<dbReference type="Pfam" id="PF02922">
    <property type="entry name" value="CBM_48"/>
    <property type="match status" value="1"/>
</dbReference>
<evidence type="ECO:0000313" key="3">
    <source>
        <dbReference type="EMBL" id="PRD47104.1"/>
    </source>
</evidence>
<dbReference type="AlphaFoldDB" id="A0A2S9J2Y5"/>
<dbReference type="SMART" id="SM00642">
    <property type="entry name" value="Aamy"/>
    <property type="match status" value="1"/>
</dbReference>
<gene>
    <name evidence="3" type="ORF">C5745_11840</name>
</gene>
<dbReference type="Pfam" id="PF00128">
    <property type="entry name" value="Alpha-amylase"/>
    <property type="match status" value="2"/>
</dbReference>
<dbReference type="InterPro" id="IPR014756">
    <property type="entry name" value="Ig_E-set"/>
</dbReference>
<dbReference type="InterPro" id="IPR013783">
    <property type="entry name" value="Ig-like_fold"/>
</dbReference>
<sequence length="860" mass="98128">MKTNKKLGYLLVMVLWIIACKKDVKPDVDQIGEDTVLGLVSLSDDFLFWDETTTLTFDLEKGNKELLNHSGDLYLHAGLLLTGSRSEKEWKEVATSWDSNLDSYKLKRESDSKYSIAIHPASFFKRTQPNDVTHIAFLVRNADGSKVLRNADGSDMYWPVSSKQRPDITFKAPTVRPTFVPQSEKPSFAKGEELPIRLKASQSGTLTLFLNGQQVATNQGYELAHKLQLNGTGQQDIQARINANGQRAIKKLTVFVEGDVEVAELPEEINKNGVTINHDKHEVSFVLTAPDKSSVFLLGSFNDFQATQDYALKRTSDGNIWWITLKDLNFQKSHTYQFLIDGQLKIADPYAQLVLDPNHDGDVAPNSGLPDYPREATTGIVSVLALNNTTYTWQTATFNRPDIFDLVIYELHIRDFLDQRNYKTLRDSIAYLKRLGVNAVELMPVQEFEANSSWGYNPSFHFALDKYYGTTNELKAFIDECHQEGIAVILDMVLNHAFGKSPMVRLYQQSGSLTNNPWFNIVPTHPYNVGYDFNHESPLTQQFTKDVIAFWMEEFKVDGFRFDLSKGFTQKNSGTDESDGAVQQWSAYDASRIALWKNYHNFIRERDQDFYVILEHFAEDSEERELAGEGMLLWNNLNHAFNEATMGWNDNSDLKRLFADAHGFEKAQFVSYMESHDEERLMYKNLQYGNTNGNYSTKVLTTALERMKQAAAFLLCSPGPKMIWQFGELGYDISIDENGRTGEKPVKWDYLKDPRRYSLFAHYAKLIDWKRQNPIFRNGTVSHHVNGAVKYYVVKEAEQEVLVIGNFDVVAHDFTLPANLKKNWYDNLPGVACDWRTTGAIALSPGQYYILSINKLNNKQ</sequence>
<dbReference type="Proteomes" id="UP000239711">
    <property type="component" value="Unassembled WGS sequence"/>
</dbReference>
<dbReference type="InterPro" id="IPR004193">
    <property type="entry name" value="Glyco_hydro_13_N"/>
</dbReference>
<dbReference type="Gene3D" id="3.20.20.80">
    <property type="entry name" value="Glycosidases"/>
    <property type="match status" value="1"/>
</dbReference>
<dbReference type="InterPro" id="IPR006047">
    <property type="entry name" value="GH13_cat_dom"/>
</dbReference>
<dbReference type="EMBL" id="PVBQ01000008">
    <property type="protein sequence ID" value="PRD47104.1"/>
    <property type="molecule type" value="Genomic_DNA"/>
</dbReference>
<dbReference type="PROSITE" id="PS51257">
    <property type="entry name" value="PROKAR_LIPOPROTEIN"/>
    <property type="match status" value="1"/>
</dbReference>
<dbReference type="CDD" id="cd11350">
    <property type="entry name" value="AmyAc_4"/>
    <property type="match status" value="1"/>
</dbReference>
<organism evidence="3 4">
    <name type="scientific">Sphingobacterium haloxyli</name>
    <dbReference type="NCBI Taxonomy" id="2100533"/>
    <lineage>
        <taxon>Bacteria</taxon>
        <taxon>Pseudomonadati</taxon>
        <taxon>Bacteroidota</taxon>
        <taxon>Sphingobacteriia</taxon>
        <taxon>Sphingobacteriales</taxon>
        <taxon>Sphingobacteriaceae</taxon>
        <taxon>Sphingobacterium</taxon>
    </lineage>
</organism>
<dbReference type="SUPFAM" id="SSF51445">
    <property type="entry name" value="(Trans)glycosidases"/>
    <property type="match status" value="1"/>
</dbReference>
<comment type="caution">
    <text evidence="3">The sequence shown here is derived from an EMBL/GenBank/DDBJ whole genome shotgun (WGS) entry which is preliminary data.</text>
</comment>
<dbReference type="Gene3D" id="2.60.40.10">
    <property type="entry name" value="Immunoglobulins"/>
    <property type="match status" value="1"/>
</dbReference>
<dbReference type="RefSeq" id="WP_105717221.1">
    <property type="nucleotide sequence ID" value="NZ_PVBQ01000008.1"/>
</dbReference>
<evidence type="ECO:0000313" key="4">
    <source>
        <dbReference type="Proteomes" id="UP000239711"/>
    </source>
</evidence>
<keyword evidence="4" id="KW-1185">Reference proteome</keyword>